<organism evidence="1 2">
    <name type="scientific">Aspergillus leporis</name>
    <dbReference type="NCBI Taxonomy" id="41062"/>
    <lineage>
        <taxon>Eukaryota</taxon>
        <taxon>Fungi</taxon>
        <taxon>Dikarya</taxon>
        <taxon>Ascomycota</taxon>
        <taxon>Pezizomycotina</taxon>
        <taxon>Eurotiomycetes</taxon>
        <taxon>Eurotiomycetidae</taxon>
        <taxon>Eurotiales</taxon>
        <taxon>Aspergillaceae</taxon>
        <taxon>Aspergillus</taxon>
        <taxon>Aspergillus subgen. Circumdati</taxon>
    </lineage>
</organism>
<reference evidence="1 2" key="1">
    <citation type="submission" date="2019-04" db="EMBL/GenBank/DDBJ databases">
        <title>Friends and foes A comparative genomics study of 23 Aspergillus species from section Flavi.</title>
        <authorList>
            <consortium name="DOE Joint Genome Institute"/>
            <person name="Kjaerbolling I."/>
            <person name="Vesth T."/>
            <person name="Frisvad J.C."/>
            <person name="Nybo J.L."/>
            <person name="Theobald S."/>
            <person name="Kildgaard S."/>
            <person name="Isbrandt T."/>
            <person name="Kuo A."/>
            <person name="Sato A."/>
            <person name="Lyhne E.K."/>
            <person name="Kogle M.E."/>
            <person name="Wiebenga A."/>
            <person name="Kun R.S."/>
            <person name="Lubbers R.J."/>
            <person name="Makela M.R."/>
            <person name="Barry K."/>
            <person name="Chovatia M."/>
            <person name="Clum A."/>
            <person name="Daum C."/>
            <person name="Haridas S."/>
            <person name="He G."/>
            <person name="LaButti K."/>
            <person name="Lipzen A."/>
            <person name="Mondo S."/>
            <person name="Riley R."/>
            <person name="Salamov A."/>
            <person name="Simmons B.A."/>
            <person name="Magnuson J.K."/>
            <person name="Henrissat B."/>
            <person name="Mortensen U.H."/>
            <person name="Larsen T.O."/>
            <person name="Devries R.P."/>
            <person name="Grigoriev I.V."/>
            <person name="Machida M."/>
            <person name="Baker S.E."/>
            <person name="Andersen M.R."/>
        </authorList>
    </citation>
    <scope>NUCLEOTIDE SEQUENCE [LARGE SCALE GENOMIC DNA]</scope>
    <source>
        <strain evidence="1 2">CBS 151.66</strain>
    </source>
</reference>
<dbReference type="Proteomes" id="UP000326565">
    <property type="component" value="Unassembled WGS sequence"/>
</dbReference>
<keyword evidence="2" id="KW-1185">Reference proteome</keyword>
<evidence type="ECO:0000313" key="2">
    <source>
        <dbReference type="Proteomes" id="UP000326565"/>
    </source>
</evidence>
<name>A0A5N5WNC1_9EURO</name>
<evidence type="ECO:0000313" key="1">
    <source>
        <dbReference type="EMBL" id="KAB8068690.1"/>
    </source>
</evidence>
<accession>A0A5N5WNC1</accession>
<dbReference type="EMBL" id="ML732378">
    <property type="protein sequence ID" value="KAB8068690.1"/>
    <property type="molecule type" value="Genomic_DNA"/>
</dbReference>
<proteinExistence type="predicted"/>
<protein>
    <submittedName>
        <fullName evidence="1">Uncharacterized protein</fullName>
    </submittedName>
</protein>
<sequence>MCLPIHSDLLSIFLSRFLFPVLAPWSHGIVYFTLPFATRYTYYAYLHSTITVCIPGTAKALPPQHDVENFLPSFATWR</sequence>
<dbReference type="AlphaFoldDB" id="A0A5N5WNC1"/>
<gene>
    <name evidence="1" type="ORF">BDV29DRAFT_184074</name>
</gene>